<protein>
    <submittedName>
        <fullName evidence="6">LLM class flavin-dependent oxidoreductase</fullName>
    </submittedName>
</protein>
<keyword evidence="4" id="KW-0503">Monooxygenase</keyword>
<gene>
    <name evidence="6" type="ORF">GCM10022224_052360</name>
</gene>
<evidence type="ECO:0000259" key="5">
    <source>
        <dbReference type="Pfam" id="PF00296"/>
    </source>
</evidence>
<organism evidence="6 7">
    <name type="scientific">Nonomuraea antimicrobica</name>
    <dbReference type="NCBI Taxonomy" id="561173"/>
    <lineage>
        <taxon>Bacteria</taxon>
        <taxon>Bacillati</taxon>
        <taxon>Actinomycetota</taxon>
        <taxon>Actinomycetes</taxon>
        <taxon>Streptosporangiales</taxon>
        <taxon>Streptosporangiaceae</taxon>
        <taxon>Nonomuraea</taxon>
    </lineage>
</organism>
<dbReference type="EMBL" id="BAAAZP010000098">
    <property type="protein sequence ID" value="GAA3681615.1"/>
    <property type="molecule type" value="Genomic_DNA"/>
</dbReference>
<dbReference type="SUPFAM" id="SSF51679">
    <property type="entry name" value="Bacterial luciferase-like"/>
    <property type="match status" value="1"/>
</dbReference>
<evidence type="ECO:0000256" key="3">
    <source>
        <dbReference type="ARBA" id="ARBA00023002"/>
    </source>
</evidence>
<reference evidence="7" key="1">
    <citation type="journal article" date="2019" name="Int. J. Syst. Evol. Microbiol.">
        <title>The Global Catalogue of Microorganisms (GCM) 10K type strain sequencing project: providing services to taxonomists for standard genome sequencing and annotation.</title>
        <authorList>
            <consortium name="The Broad Institute Genomics Platform"/>
            <consortium name="The Broad Institute Genome Sequencing Center for Infectious Disease"/>
            <person name="Wu L."/>
            <person name="Ma J."/>
        </authorList>
    </citation>
    <scope>NUCLEOTIDE SEQUENCE [LARGE SCALE GENOMIC DNA]</scope>
    <source>
        <strain evidence="7">JCM 16904</strain>
    </source>
</reference>
<dbReference type="InterPro" id="IPR011251">
    <property type="entry name" value="Luciferase-like_dom"/>
</dbReference>
<dbReference type="Proteomes" id="UP001500902">
    <property type="component" value="Unassembled WGS sequence"/>
</dbReference>
<accession>A0ABP7CB76</accession>
<evidence type="ECO:0000313" key="6">
    <source>
        <dbReference type="EMBL" id="GAA3681615.1"/>
    </source>
</evidence>
<feature type="domain" description="Luciferase-like" evidence="5">
    <location>
        <begin position="4"/>
        <end position="234"/>
    </location>
</feature>
<keyword evidence="3" id="KW-0560">Oxidoreductase</keyword>
<dbReference type="RefSeq" id="WP_344883394.1">
    <property type="nucleotide sequence ID" value="NZ_BAAAZP010000098.1"/>
</dbReference>
<dbReference type="InterPro" id="IPR050172">
    <property type="entry name" value="SsuD_RutA_monooxygenase"/>
</dbReference>
<evidence type="ECO:0000313" key="7">
    <source>
        <dbReference type="Proteomes" id="UP001500902"/>
    </source>
</evidence>
<sequence length="299" mass="31945">MAMRVGVIILPAQRWEESAATWRLVDEMGFAHAWTYDHVTWRDLRDKPWFAAVPTLAAAAAVTSRLRLGTLVCTPNFRHPVVLAKEAMTLDDISGGRFVLGLGAGVAGADAEVLQRGACPPAERAARFAEFAELVDRLLRGRTTDHQGRHYHASGIVMEPGCRRAPRLPLAIAATGPRGIRLAARLADVWVTNGRARPGQPPAVTPGDAERQVAQLLAACADVGRDPGTLARMVVVANRDSSPLASAGAFAEALHRYAEAGMTDLVVPFPRPEPPFAGSLAVLERVAEDILPRLPGAAT</sequence>
<name>A0ABP7CB76_9ACTN</name>
<comment type="caution">
    <text evidence="6">The sequence shown here is derived from an EMBL/GenBank/DDBJ whole genome shotgun (WGS) entry which is preliminary data.</text>
</comment>
<dbReference type="InterPro" id="IPR036661">
    <property type="entry name" value="Luciferase-like_sf"/>
</dbReference>
<evidence type="ECO:0000256" key="4">
    <source>
        <dbReference type="ARBA" id="ARBA00023033"/>
    </source>
</evidence>
<keyword evidence="2" id="KW-0288">FMN</keyword>
<proteinExistence type="predicted"/>
<keyword evidence="7" id="KW-1185">Reference proteome</keyword>
<evidence type="ECO:0000256" key="1">
    <source>
        <dbReference type="ARBA" id="ARBA00022630"/>
    </source>
</evidence>
<dbReference type="PANTHER" id="PTHR42847:SF4">
    <property type="entry name" value="ALKANESULFONATE MONOOXYGENASE-RELATED"/>
    <property type="match status" value="1"/>
</dbReference>
<keyword evidence="1" id="KW-0285">Flavoprotein</keyword>
<dbReference type="Gene3D" id="3.20.20.30">
    <property type="entry name" value="Luciferase-like domain"/>
    <property type="match status" value="1"/>
</dbReference>
<evidence type="ECO:0000256" key="2">
    <source>
        <dbReference type="ARBA" id="ARBA00022643"/>
    </source>
</evidence>
<dbReference type="PANTHER" id="PTHR42847">
    <property type="entry name" value="ALKANESULFONATE MONOOXYGENASE"/>
    <property type="match status" value="1"/>
</dbReference>
<dbReference type="Pfam" id="PF00296">
    <property type="entry name" value="Bac_luciferase"/>
    <property type="match status" value="1"/>
</dbReference>